<keyword evidence="3" id="KW-1185">Reference proteome</keyword>
<gene>
    <name evidence="2" type="ORF">PVAP13_7KG012473</name>
</gene>
<organism evidence="2 3">
    <name type="scientific">Panicum virgatum</name>
    <name type="common">Blackwell switchgrass</name>
    <dbReference type="NCBI Taxonomy" id="38727"/>
    <lineage>
        <taxon>Eukaryota</taxon>
        <taxon>Viridiplantae</taxon>
        <taxon>Streptophyta</taxon>
        <taxon>Embryophyta</taxon>
        <taxon>Tracheophyta</taxon>
        <taxon>Spermatophyta</taxon>
        <taxon>Magnoliopsida</taxon>
        <taxon>Liliopsida</taxon>
        <taxon>Poales</taxon>
        <taxon>Poaceae</taxon>
        <taxon>PACMAD clade</taxon>
        <taxon>Panicoideae</taxon>
        <taxon>Panicodae</taxon>
        <taxon>Paniceae</taxon>
        <taxon>Panicinae</taxon>
        <taxon>Panicum</taxon>
        <taxon>Panicum sect. Hiantes</taxon>
    </lineage>
</organism>
<keyword evidence="1" id="KW-0732">Signal</keyword>
<comment type="caution">
    <text evidence="2">The sequence shown here is derived from an EMBL/GenBank/DDBJ whole genome shotgun (WGS) entry which is preliminary data.</text>
</comment>
<dbReference type="EMBL" id="CM029049">
    <property type="protein sequence ID" value="KAG2571396.1"/>
    <property type="molecule type" value="Genomic_DNA"/>
</dbReference>
<dbReference type="Proteomes" id="UP000823388">
    <property type="component" value="Chromosome 7K"/>
</dbReference>
<feature type="chain" id="PRO_5035740057" evidence="1">
    <location>
        <begin position="25"/>
        <end position="58"/>
    </location>
</feature>
<reference evidence="2" key="1">
    <citation type="submission" date="2020-05" db="EMBL/GenBank/DDBJ databases">
        <title>WGS assembly of Panicum virgatum.</title>
        <authorList>
            <person name="Lovell J.T."/>
            <person name="Jenkins J."/>
            <person name="Shu S."/>
            <person name="Juenger T.E."/>
            <person name="Schmutz J."/>
        </authorList>
    </citation>
    <scope>NUCLEOTIDE SEQUENCE</scope>
    <source>
        <strain evidence="2">AP13</strain>
    </source>
</reference>
<sequence length="58" mass="6043">MAAVAAKVAMLLLILTTLAVITLAARPMEGSDGWPEAAVVRMVTQMLGSGSNRKSHCC</sequence>
<proteinExistence type="predicted"/>
<name>A0A8T0QKM6_PANVG</name>
<evidence type="ECO:0000313" key="3">
    <source>
        <dbReference type="Proteomes" id="UP000823388"/>
    </source>
</evidence>
<evidence type="ECO:0000313" key="2">
    <source>
        <dbReference type="EMBL" id="KAG2571396.1"/>
    </source>
</evidence>
<evidence type="ECO:0000256" key="1">
    <source>
        <dbReference type="SAM" id="SignalP"/>
    </source>
</evidence>
<dbReference type="AlphaFoldDB" id="A0A8T0QKM6"/>
<accession>A0A8T0QKM6</accession>
<protein>
    <submittedName>
        <fullName evidence="2">Uncharacterized protein</fullName>
    </submittedName>
</protein>
<feature type="signal peptide" evidence="1">
    <location>
        <begin position="1"/>
        <end position="24"/>
    </location>
</feature>